<dbReference type="RefSeq" id="WP_386781338.1">
    <property type="nucleotide sequence ID" value="NZ_JBHTIC010000002.1"/>
</dbReference>
<keyword evidence="3" id="KW-1185">Reference proteome</keyword>
<evidence type="ECO:0000313" key="2">
    <source>
        <dbReference type="EMBL" id="MFD0760730.1"/>
    </source>
</evidence>
<evidence type="ECO:0000313" key="3">
    <source>
        <dbReference type="Proteomes" id="UP001597032"/>
    </source>
</evidence>
<dbReference type="EMBL" id="JBHTIC010000002">
    <property type="protein sequence ID" value="MFD0760730.1"/>
    <property type="molecule type" value="Genomic_DNA"/>
</dbReference>
<proteinExistence type="predicted"/>
<organism evidence="2 3">
    <name type="scientific">Lutibacter aestuarii</name>
    <dbReference type="NCBI Taxonomy" id="861111"/>
    <lineage>
        <taxon>Bacteria</taxon>
        <taxon>Pseudomonadati</taxon>
        <taxon>Bacteroidota</taxon>
        <taxon>Flavobacteriia</taxon>
        <taxon>Flavobacteriales</taxon>
        <taxon>Flavobacteriaceae</taxon>
        <taxon>Lutibacter</taxon>
    </lineage>
</organism>
<sequence>MKNKFIQTAIICVVLFLSNCRSSDIEMDLPYCIKTKIVSILANEVNNLATQIWKWKVDDKTYYYITSNCCDQYNYLYNSNCEIVCAPDGGISGNGDGNCPSFTTEIQKTLVWEDPRD</sequence>
<evidence type="ECO:0000259" key="1">
    <source>
        <dbReference type="Pfam" id="PF22311"/>
    </source>
</evidence>
<reference evidence="3" key="1">
    <citation type="journal article" date="2019" name="Int. J. Syst. Evol. Microbiol.">
        <title>The Global Catalogue of Microorganisms (GCM) 10K type strain sequencing project: providing services to taxonomists for standard genome sequencing and annotation.</title>
        <authorList>
            <consortium name="The Broad Institute Genomics Platform"/>
            <consortium name="The Broad Institute Genome Sequencing Center for Infectious Disease"/>
            <person name="Wu L."/>
            <person name="Ma J."/>
        </authorList>
    </citation>
    <scope>NUCLEOTIDE SEQUENCE [LARGE SCALE GENOMIC DNA]</scope>
    <source>
        <strain evidence="3">CCUG 60022</strain>
    </source>
</reference>
<comment type="caution">
    <text evidence="2">The sequence shown here is derived from an EMBL/GenBank/DDBJ whole genome shotgun (WGS) entry which is preliminary data.</text>
</comment>
<dbReference type="Pfam" id="PF22311">
    <property type="entry name" value="DUF6970"/>
    <property type="match status" value="1"/>
</dbReference>
<feature type="domain" description="DUF6970" evidence="1">
    <location>
        <begin position="40"/>
        <end position="114"/>
    </location>
</feature>
<gene>
    <name evidence="2" type="ORF">ACFQZW_01405</name>
</gene>
<dbReference type="InterPro" id="IPR054243">
    <property type="entry name" value="DUF6970"/>
</dbReference>
<accession>A0ABW2Z1J9</accession>
<protein>
    <submittedName>
        <fullName evidence="2">DUF6970 domain-containing protein</fullName>
    </submittedName>
</protein>
<dbReference type="Proteomes" id="UP001597032">
    <property type="component" value="Unassembled WGS sequence"/>
</dbReference>
<name>A0ABW2Z1J9_9FLAO</name>